<evidence type="ECO:0000313" key="1">
    <source>
        <dbReference type="EMBL" id="QNP56926.1"/>
    </source>
</evidence>
<protein>
    <recommendedName>
        <fullName evidence="3">DUF1795 domain-containing protein</fullName>
    </recommendedName>
</protein>
<dbReference type="KEGG" id="tdf:H9L22_06220"/>
<dbReference type="RefSeq" id="WP_187722025.1">
    <property type="nucleotide sequence ID" value="NZ_CP060789.1"/>
</dbReference>
<evidence type="ECO:0008006" key="3">
    <source>
        <dbReference type="Google" id="ProtNLM"/>
    </source>
</evidence>
<organism evidence="1 2">
    <name type="scientific">Tessaracoccus defluvii</name>
    <dbReference type="NCBI Taxonomy" id="1285901"/>
    <lineage>
        <taxon>Bacteria</taxon>
        <taxon>Bacillati</taxon>
        <taxon>Actinomycetota</taxon>
        <taxon>Actinomycetes</taxon>
        <taxon>Propionibacteriales</taxon>
        <taxon>Propionibacteriaceae</taxon>
        <taxon>Tessaracoccus</taxon>
    </lineage>
</organism>
<dbReference type="AlphaFoldDB" id="A0A7H0H8R0"/>
<sequence>MTPATPTVIDLGDTTYPLQPGWEIYYDGTVQGDRRLVRLRQADTDTLTQIVTLPTVGDDLPQACTDLMADHRAAYSEVAETLPVNESALPGGEAASCSFTGVRVDSGVAAQVSFTLLRRGLDSQVFIVRDSVPTSVPAVAEVRTELEMALCDSSTRFGVALTRCQGVATPGQGDG</sequence>
<keyword evidence="2" id="KW-1185">Reference proteome</keyword>
<name>A0A7H0H8R0_9ACTN</name>
<dbReference type="Proteomes" id="UP000516117">
    <property type="component" value="Chromosome"/>
</dbReference>
<evidence type="ECO:0000313" key="2">
    <source>
        <dbReference type="Proteomes" id="UP000516117"/>
    </source>
</evidence>
<dbReference type="EMBL" id="CP060789">
    <property type="protein sequence ID" value="QNP56926.1"/>
    <property type="molecule type" value="Genomic_DNA"/>
</dbReference>
<proteinExistence type="predicted"/>
<accession>A0A7H0H8R0</accession>
<reference evidence="1 2" key="1">
    <citation type="submission" date="2020-08" db="EMBL/GenBank/DDBJ databases">
        <title>Genome sequence of Tessaracoccus defluvii JCM 17540T.</title>
        <authorList>
            <person name="Hyun D.-W."/>
            <person name="Bae J.-W."/>
        </authorList>
    </citation>
    <scope>NUCLEOTIDE SEQUENCE [LARGE SCALE GENOMIC DNA]</scope>
    <source>
        <strain evidence="1 2">JCM 17540</strain>
    </source>
</reference>
<gene>
    <name evidence="1" type="ORF">H9L22_06220</name>
</gene>